<evidence type="ECO:0000313" key="5">
    <source>
        <dbReference type="EMBL" id="QWG09226.1"/>
    </source>
</evidence>
<dbReference type="InterPro" id="IPR052028">
    <property type="entry name" value="HipA_Ser/Thr_kinase"/>
</dbReference>
<gene>
    <name evidence="5" type="ORF">KM029_15530</name>
</gene>
<evidence type="ECO:0000259" key="4">
    <source>
        <dbReference type="Pfam" id="PF07804"/>
    </source>
</evidence>
<accession>A0ABX8H002</accession>
<dbReference type="EMBL" id="CP076128">
    <property type="protein sequence ID" value="QWG09226.1"/>
    <property type="molecule type" value="Genomic_DNA"/>
</dbReference>
<name>A0ABX8H002_9BACT</name>
<keyword evidence="3" id="KW-0418">Kinase</keyword>
<keyword evidence="6" id="KW-1185">Reference proteome</keyword>
<evidence type="ECO:0000313" key="6">
    <source>
        <dbReference type="Proteomes" id="UP000682802"/>
    </source>
</evidence>
<dbReference type="Proteomes" id="UP000682802">
    <property type="component" value="Chromosome 1"/>
</dbReference>
<keyword evidence="2" id="KW-0808">Transferase</keyword>
<dbReference type="InterPro" id="IPR012893">
    <property type="entry name" value="HipA-like_C"/>
</dbReference>
<protein>
    <submittedName>
        <fullName evidence="5">HipA domain-containing protein</fullName>
    </submittedName>
</protein>
<evidence type="ECO:0000256" key="1">
    <source>
        <dbReference type="ARBA" id="ARBA00010164"/>
    </source>
</evidence>
<evidence type="ECO:0000256" key="2">
    <source>
        <dbReference type="ARBA" id="ARBA00022679"/>
    </source>
</evidence>
<dbReference type="Pfam" id="PF07804">
    <property type="entry name" value="HipA_C"/>
    <property type="match status" value="1"/>
</dbReference>
<reference evidence="5 6" key="1">
    <citation type="submission" date="2021-05" db="EMBL/GenBank/DDBJ databases">
        <title>Comparative genomic studies on the polysaccharide-degrading batcterial strains of the Flammeovirga genus.</title>
        <authorList>
            <person name="Zewei F."/>
            <person name="Zheng Z."/>
            <person name="Yu L."/>
            <person name="Ruyue G."/>
            <person name="Yanhong M."/>
            <person name="Yuanyuan C."/>
            <person name="Jingyan G."/>
            <person name="Wenjun H."/>
        </authorList>
    </citation>
    <scope>NUCLEOTIDE SEQUENCE [LARGE SCALE GENOMIC DNA]</scope>
    <source>
        <strain evidence="5 6">YS10</strain>
    </source>
</reference>
<dbReference type="Gene3D" id="1.10.1070.20">
    <property type="match status" value="1"/>
</dbReference>
<organism evidence="5 6">
    <name type="scientific">Flammeovirga kamogawensis</name>
    <dbReference type="NCBI Taxonomy" id="373891"/>
    <lineage>
        <taxon>Bacteria</taxon>
        <taxon>Pseudomonadati</taxon>
        <taxon>Bacteroidota</taxon>
        <taxon>Cytophagia</taxon>
        <taxon>Cytophagales</taxon>
        <taxon>Flammeovirgaceae</taxon>
        <taxon>Flammeovirga</taxon>
    </lineage>
</organism>
<feature type="domain" description="HipA-like C-terminal" evidence="4">
    <location>
        <begin position="12"/>
        <end position="240"/>
    </location>
</feature>
<evidence type="ECO:0000256" key="3">
    <source>
        <dbReference type="ARBA" id="ARBA00022777"/>
    </source>
</evidence>
<dbReference type="PANTHER" id="PTHR37419">
    <property type="entry name" value="SERINE/THREONINE-PROTEIN KINASE TOXIN HIPA"/>
    <property type="match status" value="1"/>
</dbReference>
<proteinExistence type="inferred from homology"/>
<comment type="similarity">
    <text evidence="1">Belongs to the HipA Ser/Thr kinase family.</text>
</comment>
<sequence length="272" mass="30753">MLAKEAVERSITITGVQAKLSMGVVKTTANTSDQRLTVLDALGGSYIFKPPSKQFEGMSEVEHVTMKIAQAYGLSTVPCSLIRLASGELSYITRRVDRTKKGEKTHMIDMFQITEAFDKYRSSMEKIGKAINQYSNQPLLDNIYFFELSVFSFLTGNNDMHLKNFSLINSANGWVLAPAYDLLNVNVLLPEDEEELALTLKGKRKKLKRDHFESFGIELGLNQRQINGVFKRMIKNFSKALEALDQSFLSESLKEKYKEVLGIKYKQLGLLD</sequence>
<dbReference type="PANTHER" id="PTHR37419:SF1">
    <property type="entry name" value="SERINE_THREONINE-PROTEIN KINASE TOXIN HIPA"/>
    <property type="match status" value="1"/>
</dbReference>